<dbReference type="InterPro" id="IPR013747">
    <property type="entry name" value="ACP_syn_III_C"/>
</dbReference>
<dbReference type="InterPro" id="IPR016039">
    <property type="entry name" value="Thiolase-like"/>
</dbReference>
<evidence type="ECO:0000256" key="4">
    <source>
        <dbReference type="ARBA" id="ARBA00022679"/>
    </source>
</evidence>
<evidence type="ECO:0000256" key="5">
    <source>
        <dbReference type="ARBA" id="ARBA00022692"/>
    </source>
</evidence>
<dbReference type="EMBL" id="GL377588">
    <property type="protein sequence ID" value="EFJ25133.1"/>
    <property type="molecule type" value="Genomic_DNA"/>
</dbReference>
<keyword evidence="4 10" id="KW-0808">Transferase</keyword>
<dbReference type="Gene3D" id="3.40.47.10">
    <property type="match status" value="1"/>
</dbReference>
<sequence length="506" mass="56335">MDQHDLNLQIKEEREKKKISWLTSVKLKYVKLGYWDASRHFVWFVALPVLFVAIASLGLGRHDLHRLCEALHYHLANLLACTAAMVFAATLYAFSRPTPVYLIDFACYKPPDELKCSRDRFIQASRSTGRFTQESIDFQRKIVDRSGLGDETYLPPVVFMAEPRGSMALAREETEMVMFSAVEELLDKTQIKAKEVGILIVNCSLFVPTPSLSAAIVRRFGMRGNIQSYNLGGMGCSAGVIAVALARDLLQVHPETLAMVVSTESCTLNWYHGNDRAKLLPNCIFRMGGAALLLATSSRRIKPKYELVHAVRTHKGASDESYQCVFQDEDSSGTIGVNLSKDLMAQAGDALKTNITTLGPLILPVSEQLCFFATLVARKLLGNRKIKPYIPDFKLAVEHFCIHAGGRAVLDAIQHNLGLSARHLEPSRITLHRFGNTSSSSLWYELGYAEAKGRVRRGHRVWQIAFGSGFKCNSAVWVALRDVEPRGPGAWSDCIDRYPVPVVAFD</sequence>
<dbReference type="Pfam" id="PF08392">
    <property type="entry name" value="FAE1_CUT1_RppA"/>
    <property type="match status" value="1"/>
</dbReference>
<dbReference type="EC" id="2.3.1.-" evidence="10"/>
<evidence type="ECO:0000256" key="3">
    <source>
        <dbReference type="ARBA" id="ARBA00005531"/>
    </source>
</evidence>
<feature type="domain" description="FAE" evidence="12">
    <location>
        <begin position="93"/>
        <end position="380"/>
    </location>
</feature>
<dbReference type="HOGENOM" id="CLU_013238_2_1_1"/>
<dbReference type="GO" id="GO:0016020">
    <property type="term" value="C:membrane"/>
    <property type="evidence" value="ECO:0007669"/>
    <property type="project" value="UniProtKB-SubCell"/>
</dbReference>
<feature type="transmembrane region" description="Helical" evidence="11">
    <location>
        <begin position="41"/>
        <end position="59"/>
    </location>
</feature>
<comment type="similarity">
    <text evidence="3 10">Belongs to the thiolase-like superfamily. Chalcone/stilbene synthases family.</text>
</comment>
<dbReference type="Pfam" id="PF08541">
    <property type="entry name" value="ACP_syn_III_C"/>
    <property type="match status" value="1"/>
</dbReference>
<proteinExistence type="inferred from homology"/>
<reference evidence="14 15" key="1">
    <citation type="journal article" date="2011" name="Science">
        <title>The Selaginella genome identifies genetic changes associated with the evolution of vascular plants.</title>
        <authorList>
            <person name="Banks J.A."/>
            <person name="Nishiyama T."/>
            <person name="Hasebe M."/>
            <person name="Bowman J.L."/>
            <person name="Gribskov M."/>
            <person name="dePamphilis C."/>
            <person name="Albert V.A."/>
            <person name="Aono N."/>
            <person name="Aoyama T."/>
            <person name="Ambrose B.A."/>
            <person name="Ashton N.W."/>
            <person name="Axtell M.J."/>
            <person name="Barker E."/>
            <person name="Barker M.S."/>
            <person name="Bennetzen J.L."/>
            <person name="Bonawitz N.D."/>
            <person name="Chapple C."/>
            <person name="Cheng C."/>
            <person name="Correa L.G."/>
            <person name="Dacre M."/>
            <person name="DeBarry J."/>
            <person name="Dreyer I."/>
            <person name="Elias M."/>
            <person name="Engstrom E.M."/>
            <person name="Estelle M."/>
            <person name="Feng L."/>
            <person name="Finet C."/>
            <person name="Floyd S.K."/>
            <person name="Frommer W.B."/>
            <person name="Fujita T."/>
            <person name="Gramzow L."/>
            <person name="Gutensohn M."/>
            <person name="Harholt J."/>
            <person name="Hattori M."/>
            <person name="Heyl A."/>
            <person name="Hirai T."/>
            <person name="Hiwatashi Y."/>
            <person name="Ishikawa M."/>
            <person name="Iwata M."/>
            <person name="Karol K.G."/>
            <person name="Koehler B."/>
            <person name="Kolukisaoglu U."/>
            <person name="Kubo M."/>
            <person name="Kurata T."/>
            <person name="Lalonde S."/>
            <person name="Li K."/>
            <person name="Li Y."/>
            <person name="Litt A."/>
            <person name="Lyons E."/>
            <person name="Manning G."/>
            <person name="Maruyama T."/>
            <person name="Michael T.P."/>
            <person name="Mikami K."/>
            <person name="Miyazaki S."/>
            <person name="Morinaga S."/>
            <person name="Murata T."/>
            <person name="Mueller-Roeber B."/>
            <person name="Nelson D.R."/>
            <person name="Obara M."/>
            <person name="Oguri Y."/>
            <person name="Olmstead R.G."/>
            <person name="Onodera N."/>
            <person name="Petersen B.L."/>
            <person name="Pils B."/>
            <person name="Prigge M."/>
            <person name="Rensing S.A."/>
            <person name="Riano-Pachon D.M."/>
            <person name="Roberts A.W."/>
            <person name="Sato Y."/>
            <person name="Scheller H.V."/>
            <person name="Schulz B."/>
            <person name="Schulz C."/>
            <person name="Shakirov E.V."/>
            <person name="Shibagaki N."/>
            <person name="Shinohara N."/>
            <person name="Shippen D.E."/>
            <person name="Soerensen I."/>
            <person name="Sotooka R."/>
            <person name="Sugimoto N."/>
            <person name="Sugita M."/>
            <person name="Sumikawa N."/>
            <person name="Tanurdzic M."/>
            <person name="Theissen G."/>
            <person name="Ulvskov P."/>
            <person name="Wakazuki S."/>
            <person name="Weng J.K."/>
            <person name="Willats W.W."/>
            <person name="Wipf D."/>
            <person name="Wolf P.G."/>
            <person name="Yang L."/>
            <person name="Zimmer A.D."/>
            <person name="Zhu Q."/>
            <person name="Mitros T."/>
            <person name="Hellsten U."/>
            <person name="Loque D."/>
            <person name="Otillar R."/>
            <person name="Salamov A."/>
            <person name="Schmutz J."/>
            <person name="Shapiro H."/>
            <person name="Lindquist E."/>
            <person name="Lucas S."/>
            <person name="Rokhsar D."/>
            <person name="Grigoriev I.V."/>
        </authorList>
    </citation>
    <scope>NUCLEOTIDE SEQUENCE [LARGE SCALE GENOMIC DNA]</scope>
</reference>
<dbReference type="AlphaFoldDB" id="D8RSU3"/>
<dbReference type="KEGG" id="smo:SELMODRAFT_100466"/>
<evidence type="ECO:0000313" key="14">
    <source>
        <dbReference type="EMBL" id="EFJ25133.1"/>
    </source>
</evidence>
<feature type="transmembrane region" description="Helical" evidence="11">
    <location>
        <begin position="71"/>
        <end position="94"/>
    </location>
</feature>
<protein>
    <recommendedName>
        <fullName evidence="10">3-ketoacyl-CoA synthase</fullName>
        <ecNumber evidence="10">2.3.1.-</ecNumber>
    </recommendedName>
</protein>
<dbReference type="PANTHER" id="PTHR31561">
    <property type="entry name" value="3-KETOACYL-COA SYNTHASE"/>
    <property type="match status" value="1"/>
</dbReference>
<comment type="pathway">
    <text evidence="2 10">Lipid metabolism; fatty acid biosynthesis.</text>
</comment>
<evidence type="ECO:0000259" key="13">
    <source>
        <dbReference type="Pfam" id="PF08541"/>
    </source>
</evidence>
<dbReference type="UniPathway" id="UPA00094"/>
<feature type="domain" description="Beta-ketoacyl-[acyl-carrier-protein] synthase III C-terminal" evidence="13">
    <location>
        <begin position="397"/>
        <end position="477"/>
    </location>
</feature>
<keyword evidence="6 11" id="KW-1133">Transmembrane helix</keyword>
<dbReference type="InParanoid" id="D8RSU3"/>
<keyword evidence="7 11" id="KW-0472">Membrane</keyword>
<dbReference type="InterPro" id="IPR012392">
    <property type="entry name" value="3-ktacl-CoA_syn"/>
</dbReference>
<evidence type="ECO:0000256" key="9">
    <source>
        <dbReference type="ARBA" id="ARBA00047375"/>
    </source>
</evidence>
<keyword evidence="15" id="KW-1185">Reference proteome</keyword>
<dbReference type="FunFam" id="3.40.47.10:FF:000028">
    <property type="entry name" value="3-ketoacyl-CoA synthase"/>
    <property type="match status" value="1"/>
</dbReference>
<evidence type="ECO:0000256" key="2">
    <source>
        <dbReference type="ARBA" id="ARBA00005194"/>
    </source>
</evidence>
<evidence type="ECO:0000313" key="15">
    <source>
        <dbReference type="Proteomes" id="UP000001514"/>
    </source>
</evidence>
<keyword evidence="8 10" id="KW-0012">Acyltransferase</keyword>
<comment type="subcellular location">
    <subcellularLocation>
        <location evidence="1">Membrane</location>
    </subcellularLocation>
</comment>
<dbReference type="SUPFAM" id="SSF53901">
    <property type="entry name" value="Thiolase-like"/>
    <property type="match status" value="2"/>
</dbReference>
<dbReference type="eggNOG" id="ENOG502QPKZ">
    <property type="taxonomic scope" value="Eukaryota"/>
</dbReference>
<dbReference type="Gramene" id="EFJ25133">
    <property type="protein sequence ID" value="EFJ25133"/>
    <property type="gene ID" value="SELMODRAFT_100466"/>
</dbReference>
<evidence type="ECO:0000256" key="1">
    <source>
        <dbReference type="ARBA" id="ARBA00004370"/>
    </source>
</evidence>
<evidence type="ECO:0000256" key="6">
    <source>
        <dbReference type="ARBA" id="ARBA00022989"/>
    </source>
</evidence>
<dbReference type="Proteomes" id="UP000001514">
    <property type="component" value="Unassembled WGS sequence"/>
</dbReference>
<dbReference type="PIRSF" id="PIRSF036417">
    <property type="entry name" value="3-ktacl-CoA_syn"/>
    <property type="match status" value="1"/>
</dbReference>
<evidence type="ECO:0000256" key="7">
    <source>
        <dbReference type="ARBA" id="ARBA00023136"/>
    </source>
</evidence>
<dbReference type="STRING" id="88036.D8RSU3"/>
<dbReference type="GO" id="GO:0006633">
    <property type="term" value="P:fatty acid biosynthetic process"/>
    <property type="evidence" value="ECO:0007669"/>
    <property type="project" value="UniProtKB-UniPathway"/>
</dbReference>
<evidence type="ECO:0000259" key="12">
    <source>
        <dbReference type="Pfam" id="PF08392"/>
    </source>
</evidence>
<dbReference type="InterPro" id="IPR013601">
    <property type="entry name" value="FAE1_typ3_polyketide_synth"/>
</dbReference>
<name>D8RSU3_SELML</name>
<dbReference type="OrthoDB" id="329835at2759"/>
<evidence type="ECO:0000256" key="8">
    <source>
        <dbReference type="ARBA" id="ARBA00023315"/>
    </source>
</evidence>
<evidence type="ECO:0000256" key="10">
    <source>
        <dbReference type="PIRNR" id="PIRNR036417"/>
    </source>
</evidence>
<organism evidence="15">
    <name type="scientific">Selaginella moellendorffii</name>
    <name type="common">Spikemoss</name>
    <dbReference type="NCBI Taxonomy" id="88036"/>
    <lineage>
        <taxon>Eukaryota</taxon>
        <taxon>Viridiplantae</taxon>
        <taxon>Streptophyta</taxon>
        <taxon>Embryophyta</taxon>
        <taxon>Tracheophyta</taxon>
        <taxon>Lycopodiopsida</taxon>
        <taxon>Selaginellales</taxon>
        <taxon>Selaginellaceae</taxon>
        <taxon>Selaginella</taxon>
    </lineage>
</organism>
<dbReference type="GO" id="GO:0009922">
    <property type="term" value="F:fatty acid elongase activity"/>
    <property type="evidence" value="ECO:0007669"/>
    <property type="project" value="UniProtKB-EC"/>
</dbReference>
<accession>D8RSU3</accession>
<keyword evidence="5 11" id="KW-0812">Transmembrane</keyword>
<gene>
    <name evidence="14" type="ORF">SELMODRAFT_100466</name>
</gene>
<evidence type="ECO:0000256" key="11">
    <source>
        <dbReference type="SAM" id="Phobius"/>
    </source>
</evidence>
<comment type="catalytic activity">
    <reaction evidence="9">
        <text>a very-long-chain acyl-CoA + malonyl-CoA + H(+) = a very-long-chain 3-oxoacyl-CoA + CO2 + CoA</text>
        <dbReference type="Rhea" id="RHEA:32727"/>
        <dbReference type="ChEBI" id="CHEBI:15378"/>
        <dbReference type="ChEBI" id="CHEBI:16526"/>
        <dbReference type="ChEBI" id="CHEBI:57287"/>
        <dbReference type="ChEBI" id="CHEBI:57384"/>
        <dbReference type="ChEBI" id="CHEBI:90725"/>
        <dbReference type="ChEBI" id="CHEBI:90736"/>
        <dbReference type="EC" id="2.3.1.199"/>
    </reaction>
</comment>
<dbReference type="CDD" id="cd00831">
    <property type="entry name" value="CHS_like"/>
    <property type="match status" value="1"/>
</dbReference>